<accession>A0ABQ5IAE2</accession>
<reference evidence="2" key="1">
    <citation type="journal article" date="2022" name="Int. J. Mol. Sci.">
        <title>Draft Genome of Tanacetum Coccineum: Genomic Comparison of Closely Related Tanacetum-Family Plants.</title>
        <authorList>
            <person name="Yamashiro T."/>
            <person name="Shiraishi A."/>
            <person name="Nakayama K."/>
            <person name="Satake H."/>
        </authorList>
    </citation>
    <scope>NUCLEOTIDE SEQUENCE</scope>
</reference>
<reference evidence="2" key="2">
    <citation type="submission" date="2022-01" db="EMBL/GenBank/DDBJ databases">
        <authorList>
            <person name="Yamashiro T."/>
            <person name="Shiraishi A."/>
            <person name="Satake H."/>
            <person name="Nakayama K."/>
        </authorList>
    </citation>
    <scope>NUCLEOTIDE SEQUENCE</scope>
</reference>
<feature type="compositionally biased region" description="Polar residues" evidence="1">
    <location>
        <begin position="548"/>
        <end position="561"/>
    </location>
</feature>
<feature type="region of interest" description="Disordered" evidence="1">
    <location>
        <begin position="245"/>
        <end position="295"/>
    </location>
</feature>
<comment type="caution">
    <text evidence="2">The sequence shown here is derived from an EMBL/GenBank/DDBJ whole genome shotgun (WGS) entry which is preliminary data.</text>
</comment>
<feature type="compositionally biased region" description="Polar residues" evidence="1">
    <location>
        <begin position="314"/>
        <end position="331"/>
    </location>
</feature>
<dbReference type="Proteomes" id="UP001151760">
    <property type="component" value="Unassembled WGS sequence"/>
</dbReference>
<feature type="region of interest" description="Disordered" evidence="1">
    <location>
        <begin position="389"/>
        <end position="419"/>
    </location>
</feature>
<evidence type="ECO:0000256" key="1">
    <source>
        <dbReference type="SAM" id="MobiDB-lite"/>
    </source>
</evidence>
<evidence type="ECO:0000313" key="2">
    <source>
        <dbReference type="EMBL" id="GJT96277.1"/>
    </source>
</evidence>
<feature type="region of interest" description="Disordered" evidence="1">
    <location>
        <begin position="544"/>
        <end position="569"/>
    </location>
</feature>
<feature type="region of interest" description="Disordered" evidence="1">
    <location>
        <begin position="447"/>
        <end position="517"/>
    </location>
</feature>
<protein>
    <submittedName>
        <fullName evidence="2">Uncharacterized protein</fullName>
    </submittedName>
</protein>
<feature type="region of interest" description="Disordered" evidence="1">
    <location>
        <begin position="312"/>
        <end position="334"/>
    </location>
</feature>
<dbReference type="EMBL" id="BQNB010020466">
    <property type="protein sequence ID" value="GJT96277.1"/>
    <property type="molecule type" value="Genomic_DNA"/>
</dbReference>
<keyword evidence="3" id="KW-1185">Reference proteome</keyword>
<feature type="compositionally biased region" description="Polar residues" evidence="1">
    <location>
        <begin position="266"/>
        <end position="295"/>
    </location>
</feature>
<feature type="compositionally biased region" description="Polar residues" evidence="1">
    <location>
        <begin position="489"/>
        <end position="504"/>
    </location>
</feature>
<proteinExistence type="predicted"/>
<sequence length="909" mass="103460">MIACVEKTAQNADFYQIIDYLTGCSINYSLLVDPDLIGPWLQQFWTTASLRVINDVPHIRAMVAGKKILISEETIRADLLFDDANGVDCFPKQVIWDTLRDIGYEGNLAQLTFSKPLFSPQWKYLIHVLLHCLSPKSTSWEQFGTNIASALVGLATNQKFNFSLMIMNGMLGHISNGTPFLMYPRFVQLFLNKQLEGVDRPQDFMPSVTLPSKIFTFMRKHSPKFSCRITPLTPSMLEVVTALAAEEEHSTSPHSRAASSARDAQGTPTQSAAQASISQGTADVQGTDNSQGTASLQGTAASLGTARLQGTAAIPTSPNDYTPTDASQTSGGDEGLLDIYALNREVRRLKKQTLSQAKQIIKLKAKLKKLSKFVQPVVKHHAFWVESQNLKKQKRRRKKQRKKVSSVKLGRNKEEGTLSEEHYVQEEDTADPFFDDIVDKDAAVAPDIDRKSNETEVLERKSDETEEINIEEKEASNVKSGDTEELDLETTQSTARQSTITPRTLNFEDEAGPSSPLRPIQVMESEEQLKVAEVLVAISRPRGLSIPGSIQTQPQQSSQGTDPKDKGKGIFVEEPKKKKLTLQQIRALETTNDEEVARKIQAEWDAEEEGKRFEELKKAKTTLRKPTSLAQERNKMMNFLKGQGYKNLQKLKYPQMKELYDKVRESIKDSYKDFIPMGSEKERLWLQERNAKRLSRKRKATISEEQPSKKPKLRTETIDELRNYLRVVDFEKNAQDRESLEGISMITELQVIDSPDGEYLIIHRANNHFRAFDTLWEILHILDRQDLYHLYRVVQDYYEHIPPTGLGLILLGDLTTIWETPETSGDDFWKNQEDWEIVRWRLNEPSGVHTLELEDGTMIHMLAERRYPLSRELMIRMLEHGMEVEDENETAITLIHLFILWTTEDGDNS</sequence>
<organism evidence="2 3">
    <name type="scientific">Tanacetum coccineum</name>
    <dbReference type="NCBI Taxonomy" id="301880"/>
    <lineage>
        <taxon>Eukaryota</taxon>
        <taxon>Viridiplantae</taxon>
        <taxon>Streptophyta</taxon>
        <taxon>Embryophyta</taxon>
        <taxon>Tracheophyta</taxon>
        <taxon>Spermatophyta</taxon>
        <taxon>Magnoliopsida</taxon>
        <taxon>eudicotyledons</taxon>
        <taxon>Gunneridae</taxon>
        <taxon>Pentapetalae</taxon>
        <taxon>asterids</taxon>
        <taxon>campanulids</taxon>
        <taxon>Asterales</taxon>
        <taxon>Asteraceae</taxon>
        <taxon>Asteroideae</taxon>
        <taxon>Anthemideae</taxon>
        <taxon>Anthemidinae</taxon>
        <taxon>Tanacetum</taxon>
    </lineage>
</organism>
<name>A0ABQ5IAE2_9ASTR</name>
<feature type="compositionally biased region" description="Basic residues" evidence="1">
    <location>
        <begin position="391"/>
        <end position="405"/>
    </location>
</feature>
<evidence type="ECO:0000313" key="3">
    <source>
        <dbReference type="Proteomes" id="UP001151760"/>
    </source>
</evidence>
<feature type="compositionally biased region" description="Basic and acidic residues" evidence="1">
    <location>
        <begin position="447"/>
        <end position="463"/>
    </location>
</feature>
<gene>
    <name evidence="2" type="ORF">Tco_1091795</name>
</gene>